<dbReference type="InterPro" id="IPR025943">
    <property type="entry name" value="Sigma_54_int_dom_ATP-bd_2"/>
</dbReference>
<dbReference type="PROSITE" id="PS50045">
    <property type="entry name" value="SIGMA54_INTERACT_4"/>
    <property type="match status" value="1"/>
</dbReference>
<dbReference type="InterPro" id="IPR002078">
    <property type="entry name" value="Sigma_54_int"/>
</dbReference>
<protein>
    <submittedName>
        <fullName evidence="7">Sigma 54-interacting transcriptional regulator</fullName>
    </submittedName>
</protein>
<dbReference type="InterPro" id="IPR002197">
    <property type="entry name" value="HTH_Fis"/>
</dbReference>
<dbReference type="SMART" id="SM00382">
    <property type="entry name" value="AAA"/>
    <property type="match status" value="1"/>
</dbReference>
<keyword evidence="2" id="KW-0067">ATP-binding</keyword>
<reference evidence="7 8" key="1">
    <citation type="submission" date="2020-08" db="EMBL/GenBank/DDBJ databases">
        <title>Clostridia isolated from Swiss meat.</title>
        <authorList>
            <person name="Wambui J."/>
            <person name="Stevens M.J.A."/>
            <person name="Stephan R."/>
        </authorList>
    </citation>
    <scope>NUCLEOTIDE SEQUENCE [LARGE SCALE GENOMIC DNA]</scope>
    <source>
        <strain evidence="7 8">CM001</strain>
    </source>
</reference>
<dbReference type="InterPro" id="IPR029016">
    <property type="entry name" value="GAF-like_dom_sf"/>
</dbReference>
<dbReference type="CDD" id="cd00009">
    <property type="entry name" value="AAA"/>
    <property type="match status" value="1"/>
</dbReference>
<sequence>MLDNKLLVKESHKRSKGYGVLKESIYSKKILENEELLRILSNNSELIEISRPYIDMMFSSVQDNDFIIVLTDKEGCILNIKGAEWIVNKFDKLNLKIGAYMDEQNIGTNAMGTAIKEDKCVQITANEHYIESFRSLTCSAAPIHNIYGKIIGTLNLTGKSNMKHPHTLGLVAFGVKAIENNLDKCKNDTKGAFCDFNDIIGKSAAITNVITNCKIIANSPSTVLIQGESGTGKEVLAQAIHNYSYRRKNKFVAINCGAIPANLIESELFGYEEGTFTGGKKGGKIGKVEIANGGTLFLDEIGEMPLEMQVNLLRVLQEGVITRLGGNEEIPVDIRVIAATNKNLKKQIEKREFREDLYYRLCVIPIKIPPLRERNGDIEELIEYFLRKKSFKLNKVVPELNNELYKDLVNYNWPGNIRQLENYIENIVNLGGKLSFDLSEDNESSKEIYSCIGIIRDEIEKSRVDSNILEKDLNLEIIEARTIDTAMKVNNYNITKVAIVLGISRNTLYNKIKKYNIKSK</sequence>
<dbReference type="InterPro" id="IPR025944">
    <property type="entry name" value="Sigma_54_int_dom_CS"/>
</dbReference>
<dbReference type="PANTHER" id="PTHR32071">
    <property type="entry name" value="TRANSCRIPTIONAL REGULATORY PROTEIN"/>
    <property type="match status" value="1"/>
</dbReference>
<dbReference type="Proteomes" id="UP000585258">
    <property type="component" value="Unassembled WGS sequence"/>
</dbReference>
<dbReference type="PROSITE" id="PS00676">
    <property type="entry name" value="SIGMA54_INTERACT_2"/>
    <property type="match status" value="1"/>
</dbReference>
<dbReference type="PRINTS" id="PR01590">
    <property type="entry name" value="HTHFIS"/>
</dbReference>
<dbReference type="RefSeq" id="WP_185163817.1">
    <property type="nucleotide sequence ID" value="NZ_JACKWY010000002.1"/>
</dbReference>
<organism evidence="7 8">
    <name type="scientific">Clostridium gasigenes</name>
    <dbReference type="NCBI Taxonomy" id="94869"/>
    <lineage>
        <taxon>Bacteria</taxon>
        <taxon>Bacillati</taxon>
        <taxon>Bacillota</taxon>
        <taxon>Clostridia</taxon>
        <taxon>Eubacteriales</taxon>
        <taxon>Clostridiaceae</taxon>
        <taxon>Clostridium</taxon>
    </lineage>
</organism>
<dbReference type="Gene3D" id="1.10.8.60">
    <property type="match status" value="1"/>
</dbReference>
<keyword evidence="1" id="KW-0547">Nucleotide-binding</keyword>
<dbReference type="PROSITE" id="PS00675">
    <property type="entry name" value="SIGMA54_INTERACT_1"/>
    <property type="match status" value="1"/>
</dbReference>
<evidence type="ECO:0000256" key="5">
    <source>
        <dbReference type="ARBA" id="ARBA00023163"/>
    </source>
</evidence>
<dbReference type="SUPFAM" id="SSF52540">
    <property type="entry name" value="P-loop containing nucleoside triphosphate hydrolases"/>
    <property type="match status" value="1"/>
</dbReference>
<evidence type="ECO:0000256" key="3">
    <source>
        <dbReference type="ARBA" id="ARBA00023015"/>
    </source>
</evidence>
<dbReference type="Gene3D" id="1.10.10.60">
    <property type="entry name" value="Homeodomain-like"/>
    <property type="match status" value="1"/>
</dbReference>
<evidence type="ECO:0000256" key="4">
    <source>
        <dbReference type="ARBA" id="ARBA00023125"/>
    </source>
</evidence>
<dbReference type="InterPro" id="IPR009057">
    <property type="entry name" value="Homeodomain-like_sf"/>
</dbReference>
<comment type="caution">
    <text evidence="7">The sequence shown here is derived from an EMBL/GenBank/DDBJ whole genome shotgun (WGS) entry which is preliminary data.</text>
</comment>
<evidence type="ECO:0000313" key="8">
    <source>
        <dbReference type="Proteomes" id="UP000585258"/>
    </source>
</evidence>
<keyword evidence="3" id="KW-0805">Transcription regulation</keyword>
<dbReference type="Pfam" id="PF01590">
    <property type="entry name" value="GAF"/>
    <property type="match status" value="1"/>
</dbReference>
<dbReference type="GO" id="GO:0006355">
    <property type="term" value="P:regulation of DNA-templated transcription"/>
    <property type="evidence" value="ECO:0007669"/>
    <property type="project" value="InterPro"/>
</dbReference>
<evidence type="ECO:0000313" key="7">
    <source>
        <dbReference type="EMBL" id="MBB6714146.1"/>
    </source>
</evidence>
<dbReference type="Gene3D" id="3.40.50.300">
    <property type="entry name" value="P-loop containing nucleotide triphosphate hydrolases"/>
    <property type="match status" value="1"/>
</dbReference>
<dbReference type="InterPro" id="IPR003593">
    <property type="entry name" value="AAA+_ATPase"/>
</dbReference>
<keyword evidence="5" id="KW-0804">Transcription</keyword>
<dbReference type="InterPro" id="IPR027417">
    <property type="entry name" value="P-loop_NTPase"/>
</dbReference>
<dbReference type="AlphaFoldDB" id="A0A7X0SEK2"/>
<keyword evidence="4" id="KW-0238">DNA-binding</keyword>
<dbReference type="PROSITE" id="PS00688">
    <property type="entry name" value="SIGMA54_INTERACT_3"/>
    <property type="match status" value="1"/>
</dbReference>
<dbReference type="EMBL" id="JACKWY010000002">
    <property type="protein sequence ID" value="MBB6714146.1"/>
    <property type="molecule type" value="Genomic_DNA"/>
</dbReference>
<dbReference type="InterPro" id="IPR025662">
    <property type="entry name" value="Sigma_54_int_dom_ATP-bd_1"/>
</dbReference>
<proteinExistence type="predicted"/>
<gene>
    <name evidence="7" type="ORF">H7E68_05270</name>
</gene>
<dbReference type="InterPro" id="IPR058031">
    <property type="entry name" value="AAA_lid_NorR"/>
</dbReference>
<accession>A0A7X0SEK2</accession>
<dbReference type="GO" id="GO:0005524">
    <property type="term" value="F:ATP binding"/>
    <property type="evidence" value="ECO:0007669"/>
    <property type="project" value="UniProtKB-KW"/>
</dbReference>
<dbReference type="GO" id="GO:0043565">
    <property type="term" value="F:sequence-specific DNA binding"/>
    <property type="evidence" value="ECO:0007669"/>
    <property type="project" value="InterPro"/>
</dbReference>
<dbReference type="Pfam" id="PF25601">
    <property type="entry name" value="AAA_lid_14"/>
    <property type="match status" value="1"/>
</dbReference>
<feature type="domain" description="Sigma-54 factor interaction" evidence="6">
    <location>
        <begin position="199"/>
        <end position="429"/>
    </location>
</feature>
<dbReference type="SUPFAM" id="SSF46689">
    <property type="entry name" value="Homeodomain-like"/>
    <property type="match status" value="1"/>
</dbReference>
<name>A0A7X0SEK2_9CLOT</name>
<dbReference type="PANTHER" id="PTHR32071:SF57">
    <property type="entry name" value="C4-DICARBOXYLATE TRANSPORT TRANSCRIPTIONAL REGULATORY PROTEIN DCTD"/>
    <property type="match status" value="1"/>
</dbReference>
<evidence type="ECO:0000259" key="6">
    <source>
        <dbReference type="PROSITE" id="PS50045"/>
    </source>
</evidence>
<dbReference type="Gene3D" id="3.30.450.40">
    <property type="match status" value="1"/>
</dbReference>
<dbReference type="InterPro" id="IPR003018">
    <property type="entry name" value="GAF"/>
</dbReference>
<evidence type="ECO:0000256" key="1">
    <source>
        <dbReference type="ARBA" id="ARBA00022741"/>
    </source>
</evidence>
<dbReference type="Pfam" id="PF00158">
    <property type="entry name" value="Sigma54_activat"/>
    <property type="match status" value="1"/>
</dbReference>
<dbReference type="Pfam" id="PF02954">
    <property type="entry name" value="HTH_8"/>
    <property type="match status" value="1"/>
</dbReference>
<dbReference type="FunFam" id="3.40.50.300:FF:000006">
    <property type="entry name" value="DNA-binding transcriptional regulator NtrC"/>
    <property type="match status" value="1"/>
</dbReference>
<evidence type="ECO:0000256" key="2">
    <source>
        <dbReference type="ARBA" id="ARBA00022840"/>
    </source>
</evidence>